<dbReference type="AlphaFoldDB" id="A0A9J6E8R2"/>
<dbReference type="EMBL" id="JABSTU010000005">
    <property type="protein sequence ID" value="KAH8030485.1"/>
    <property type="molecule type" value="Genomic_DNA"/>
</dbReference>
<gene>
    <name evidence="1" type="ORF">HPB51_007370</name>
</gene>
<proteinExistence type="predicted"/>
<evidence type="ECO:0000313" key="2">
    <source>
        <dbReference type="Proteomes" id="UP000821866"/>
    </source>
</evidence>
<dbReference type="Proteomes" id="UP000821866">
    <property type="component" value="Chromosome 3"/>
</dbReference>
<protein>
    <submittedName>
        <fullName evidence="1">Uncharacterized protein</fullName>
    </submittedName>
</protein>
<sequence>MAKGHFSGRLDTEYNVVLLDCMQPTLRFLRLQGGLRNSQTQERRCSQHFRRVSSIPAASEKVRESDASVRKHEAAAPVNIPLRKRRAVESQLETPSLPRNNLPSVDVDSQDLSLMDWTASELLLPLEKSASERCITATVQVDRAV</sequence>
<comment type="caution">
    <text evidence="1">The sequence shown here is derived from an EMBL/GenBank/DDBJ whole genome shotgun (WGS) entry which is preliminary data.</text>
</comment>
<accession>A0A9J6E8R2</accession>
<name>A0A9J6E8R2_RHIMP</name>
<keyword evidence="2" id="KW-1185">Reference proteome</keyword>
<reference evidence="1" key="2">
    <citation type="submission" date="2021-09" db="EMBL/GenBank/DDBJ databases">
        <authorList>
            <person name="Jia N."/>
            <person name="Wang J."/>
            <person name="Shi W."/>
            <person name="Du L."/>
            <person name="Sun Y."/>
            <person name="Zhan W."/>
            <person name="Jiang J."/>
            <person name="Wang Q."/>
            <person name="Zhang B."/>
            <person name="Ji P."/>
            <person name="Sakyi L.B."/>
            <person name="Cui X."/>
            <person name="Yuan T."/>
            <person name="Jiang B."/>
            <person name="Yang W."/>
            <person name="Lam T.T.-Y."/>
            <person name="Chang Q."/>
            <person name="Ding S."/>
            <person name="Wang X."/>
            <person name="Zhu J."/>
            <person name="Ruan X."/>
            <person name="Zhao L."/>
            <person name="Wei J."/>
            <person name="Que T."/>
            <person name="Du C."/>
            <person name="Cheng J."/>
            <person name="Dai P."/>
            <person name="Han X."/>
            <person name="Huang E."/>
            <person name="Gao Y."/>
            <person name="Liu J."/>
            <person name="Shao H."/>
            <person name="Ye R."/>
            <person name="Li L."/>
            <person name="Wei W."/>
            <person name="Wang X."/>
            <person name="Wang C."/>
            <person name="Huo Q."/>
            <person name="Li W."/>
            <person name="Guo W."/>
            <person name="Chen H."/>
            <person name="Chen S."/>
            <person name="Zhou L."/>
            <person name="Zhou L."/>
            <person name="Ni X."/>
            <person name="Tian J."/>
            <person name="Zhou Y."/>
            <person name="Sheng Y."/>
            <person name="Liu T."/>
            <person name="Pan Y."/>
            <person name="Xia L."/>
            <person name="Li J."/>
            <person name="Zhao F."/>
            <person name="Cao W."/>
        </authorList>
    </citation>
    <scope>NUCLEOTIDE SEQUENCE</scope>
    <source>
        <strain evidence="1">Rmic-2018</strain>
        <tissue evidence="1">Larvae</tissue>
    </source>
</reference>
<reference evidence="1" key="1">
    <citation type="journal article" date="2020" name="Cell">
        <title>Large-Scale Comparative Analyses of Tick Genomes Elucidate Their Genetic Diversity and Vector Capacities.</title>
        <authorList>
            <consortium name="Tick Genome and Microbiome Consortium (TIGMIC)"/>
            <person name="Jia N."/>
            <person name="Wang J."/>
            <person name="Shi W."/>
            <person name="Du L."/>
            <person name="Sun Y."/>
            <person name="Zhan W."/>
            <person name="Jiang J.F."/>
            <person name="Wang Q."/>
            <person name="Zhang B."/>
            <person name="Ji P."/>
            <person name="Bell-Sakyi L."/>
            <person name="Cui X.M."/>
            <person name="Yuan T.T."/>
            <person name="Jiang B.G."/>
            <person name="Yang W.F."/>
            <person name="Lam T.T."/>
            <person name="Chang Q.C."/>
            <person name="Ding S.J."/>
            <person name="Wang X.J."/>
            <person name="Zhu J.G."/>
            <person name="Ruan X.D."/>
            <person name="Zhao L."/>
            <person name="Wei J.T."/>
            <person name="Ye R.Z."/>
            <person name="Que T.C."/>
            <person name="Du C.H."/>
            <person name="Zhou Y.H."/>
            <person name="Cheng J.X."/>
            <person name="Dai P.F."/>
            <person name="Guo W.B."/>
            <person name="Han X.H."/>
            <person name="Huang E.J."/>
            <person name="Li L.F."/>
            <person name="Wei W."/>
            <person name="Gao Y.C."/>
            <person name="Liu J.Z."/>
            <person name="Shao H.Z."/>
            <person name="Wang X."/>
            <person name="Wang C.C."/>
            <person name="Yang T.C."/>
            <person name="Huo Q.B."/>
            <person name="Li W."/>
            <person name="Chen H.Y."/>
            <person name="Chen S.E."/>
            <person name="Zhou L.G."/>
            <person name="Ni X.B."/>
            <person name="Tian J.H."/>
            <person name="Sheng Y."/>
            <person name="Liu T."/>
            <person name="Pan Y.S."/>
            <person name="Xia L.Y."/>
            <person name="Li J."/>
            <person name="Zhao F."/>
            <person name="Cao W.C."/>
        </authorList>
    </citation>
    <scope>NUCLEOTIDE SEQUENCE</scope>
    <source>
        <strain evidence="1">Rmic-2018</strain>
    </source>
</reference>
<organism evidence="1 2">
    <name type="scientific">Rhipicephalus microplus</name>
    <name type="common">Cattle tick</name>
    <name type="synonym">Boophilus microplus</name>
    <dbReference type="NCBI Taxonomy" id="6941"/>
    <lineage>
        <taxon>Eukaryota</taxon>
        <taxon>Metazoa</taxon>
        <taxon>Ecdysozoa</taxon>
        <taxon>Arthropoda</taxon>
        <taxon>Chelicerata</taxon>
        <taxon>Arachnida</taxon>
        <taxon>Acari</taxon>
        <taxon>Parasitiformes</taxon>
        <taxon>Ixodida</taxon>
        <taxon>Ixodoidea</taxon>
        <taxon>Ixodidae</taxon>
        <taxon>Rhipicephalinae</taxon>
        <taxon>Rhipicephalus</taxon>
        <taxon>Boophilus</taxon>
    </lineage>
</organism>
<evidence type="ECO:0000313" key="1">
    <source>
        <dbReference type="EMBL" id="KAH8030485.1"/>
    </source>
</evidence>